<name>X1KPT6_9ZZZZ</name>
<feature type="domain" description="YegS/DAGK C-terminal" evidence="1">
    <location>
        <begin position="3"/>
        <end position="88"/>
    </location>
</feature>
<organism evidence="2">
    <name type="scientific">marine sediment metagenome</name>
    <dbReference type="NCBI Taxonomy" id="412755"/>
    <lineage>
        <taxon>unclassified sequences</taxon>
        <taxon>metagenomes</taxon>
        <taxon>ecological metagenomes</taxon>
    </lineage>
</organism>
<dbReference type="InterPro" id="IPR050187">
    <property type="entry name" value="Lipid_Phosphate_FormReg"/>
</dbReference>
<dbReference type="PANTHER" id="PTHR12358">
    <property type="entry name" value="SPHINGOSINE KINASE"/>
    <property type="match status" value="1"/>
</dbReference>
<reference evidence="2" key="1">
    <citation type="journal article" date="2014" name="Front. Microbiol.">
        <title>High frequency of phylogenetically diverse reductive dehalogenase-homologous genes in deep subseafloor sedimentary metagenomes.</title>
        <authorList>
            <person name="Kawai M."/>
            <person name="Futagami T."/>
            <person name="Toyoda A."/>
            <person name="Takaki Y."/>
            <person name="Nishi S."/>
            <person name="Hori S."/>
            <person name="Arai W."/>
            <person name="Tsubouchi T."/>
            <person name="Morono Y."/>
            <person name="Uchiyama I."/>
            <person name="Ito T."/>
            <person name="Fujiyama A."/>
            <person name="Inagaki F."/>
            <person name="Takami H."/>
        </authorList>
    </citation>
    <scope>NUCLEOTIDE SEQUENCE</scope>
    <source>
        <strain evidence="2">Expedition CK06-06</strain>
    </source>
</reference>
<dbReference type="EMBL" id="BARU01047973">
    <property type="protein sequence ID" value="GAH92174.1"/>
    <property type="molecule type" value="Genomic_DNA"/>
</dbReference>
<gene>
    <name evidence="2" type="ORF">S03H2_71578</name>
</gene>
<feature type="non-terminal residue" evidence="2">
    <location>
        <position position="90"/>
    </location>
</feature>
<proteinExistence type="predicted"/>
<comment type="caution">
    <text evidence="2">The sequence shown here is derived from an EMBL/GenBank/DDBJ whole genome shotgun (WGS) entry which is preliminary data.</text>
</comment>
<dbReference type="PANTHER" id="PTHR12358:SF106">
    <property type="entry name" value="LIPID KINASE YEGS"/>
    <property type="match status" value="1"/>
</dbReference>
<dbReference type="Pfam" id="PF19279">
    <property type="entry name" value="YegS_C"/>
    <property type="match status" value="1"/>
</dbReference>
<dbReference type="SUPFAM" id="SSF111331">
    <property type="entry name" value="NAD kinase/diacylglycerol kinase-like"/>
    <property type="match status" value="1"/>
</dbReference>
<dbReference type="GO" id="GO:0005886">
    <property type="term" value="C:plasma membrane"/>
    <property type="evidence" value="ECO:0007669"/>
    <property type="project" value="TreeGrafter"/>
</dbReference>
<evidence type="ECO:0000259" key="1">
    <source>
        <dbReference type="Pfam" id="PF19279"/>
    </source>
</evidence>
<dbReference type="InterPro" id="IPR045540">
    <property type="entry name" value="YegS/DAGK_C"/>
</dbReference>
<sequence>GLVRTLFGYKNKSVVLNIEGEMVSGRVLNVVVANGNYCGGGMRIAPQAELSDSLLDVVIIGDIGKFELLKALPTVYKGTHVNHPKVSMKK</sequence>
<feature type="non-terminal residue" evidence="2">
    <location>
        <position position="1"/>
    </location>
</feature>
<protein>
    <recommendedName>
        <fullName evidence="1">YegS/DAGK C-terminal domain-containing protein</fullName>
    </recommendedName>
</protein>
<evidence type="ECO:0000313" key="2">
    <source>
        <dbReference type="EMBL" id="GAH92174.1"/>
    </source>
</evidence>
<dbReference type="AlphaFoldDB" id="X1KPT6"/>
<accession>X1KPT6</accession>
<dbReference type="Gene3D" id="2.60.200.40">
    <property type="match status" value="1"/>
</dbReference>
<dbReference type="InterPro" id="IPR016064">
    <property type="entry name" value="NAD/diacylglycerol_kinase_sf"/>
</dbReference>